<evidence type="ECO:0000313" key="3">
    <source>
        <dbReference type="EMBL" id="ACZ20917.1"/>
    </source>
</evidence>
<dbReference type="KEGG" id="ske:Sked_09670"/>
<feature type="compositionally biased region" description="Low complexity" evidence="1">
    <location>
        <begin position="197"/>
        <end position="207"/>
    </location>
</feature>
<evidence type="ECO:0000256" key="2">
    <source>
        <dbReference type="SAM" id="SignalP"/>
    </source>
</evidence>
<feature type="chain" id="PRO_5039307306" description="BMP family ABC transporter substrate-binding protein" evidence="2">
    <location>
        <begin position="29"/>
        <end position="242"/>
    </location>
</feature>
<dbReference type="AlphaFoldDB" id="D1BCR9"/>
<keyword evidence="4" id="KW-1185">Reference proteome</keyword>
<dbReference type="HOGENOM" id="CLU_1248412_0_0_11"/>
<evidence type="ECO:0000256" key="1">
    <source>
        <dbReference type="SAM" id="MobiDB-lite"/>
    </source>
</evidence>
<accession>D1BCR9</accession>
<dbReference type="Proteomes" id="UP000000322">
    <property type="component" value="Chromosome"/>
</dbReference>
<organism evidence="3 4">
    <name type="scientific">Sanguibacter keddieii (strain ATCC 51767 / DSM 10542 / NCFB 3025 / ST-74)</name>
    <dbReference type="NCBI Taxonomy" id="446469"/>
    <lineage>
        <taxon>Bacteria</taxon>
        <taxon>Bacillati</taxon>
        <taxon>Actinomycetota</taxon>
        <taxon>Actinomycetes</taxon>
        <taxon>Micrococcales</taxon>
        <taxon>Sanguibacteraceae</taxon>
        <taxon>Sanguibacter</taxon>
    </lineage>
</organism>
<keyword evidence="2" id="KW-0732">Signal</keyword>
<dbReference type="EMBL" id="CP001819">
    <property type="protein sequence ID" value="ACZ20917.1"/>
    <property type="molecule type" value="Genomic_DNA"/>
</dbReference>
<dbReference type="PROSITE" id="PS51318">
    <property type="entry name" value="TAT"/>
    <property type="match status" value="1"/>
</dbReference>
<gene>
    <name evidence="3" type="ordered locus">Sked_09670</name>
</gene>
<dbReference type="RefSeq" id="WP_012865986.1">
    <property type="nucleotide sequence ID" value="NC_013521.1"/>
</dbReference>
<evidence type="ECO:0000313" key="4">
    <source>
        <dbReference type="Proteomes" id="UP000000322"/>
    </source>
</evidence>
<dbReference type="Gene3D" id="3.40.50.2300">
    <property type="match status" value="1"/>
</dbReference>
<protein>
    <recommendedName>
        <fullName evidence="5">BMP family ABC transporter substrate-binding protein</fullName>
    </recommendedName>
</protein>
<dbReference type="STRING" id="446469.Sked_09670"/>
<sequence length="242" mass="23903">MTPQDDTSRRHTLFAALAAVAATTAALATLTACSTAPVTFDRQHPPGLPVESVTETAADVVDTDAPAPGSTLAPRADPTDAVPPGLTLAVVVSDETADTDAAVRAVDAFADDVGATVTHAVALPEHVADPEALLELALGAAPDVVVVLGPAMLDALDRVSASTLDQQFLTIGAQLPEPTANVTAVVWSGSGSGSGPGARPAPEPEASIGGAAPDVAPRTREALSAGLAAVASGTTGYVLALP</sequence>
<proteinExistence type="predicted"/>
<name>D1BCR9_SANKS</name>
<feature type="region of interest" description="Disordered" evidence="1">
    <location>
        <begin position="188"/>
        <end position="213"/>
    </location>
</feature>
<reference evidence="3 4" key="1">
    <citation type="journal article" date="2009" name="Stand. Genomic Sci.">
        <title>Complete genome sequence of Sanguibacter keddieii type strain (ST-74).</title>
        <authorList>
            <person name="Ivanova N."/>
            <person name="Sikorski J."/>
            <person name="Sims D."/>
            <person name="Brettin T."/>
            <person name="Detter J.C."/>
            <person name="Han C."/>
            <person name="Lapidus A."/>
            <person name="Copeland A."/>
            <person name="Glavina Del Rio T."/>
            <person name="Nolan M."/>
            <person name="Chen F."/>
            <person name="Lucas S."/>
            <person name="Tice H."/>
            <person name="Cheng J.F."/>
            <person name="Bruce D."/>
            <person name="Goodwin L."/>
            <person name="Pitluck S."/>
            <person name="Pati A."/>
            <person name="Mavromatis K."/>
            <person name="Chen A."/>
            <person name="Palaniappan K."/>
            <person name="D'haeseleer P."/>
            <person name="Chain P."/>
            <person name="Bristow J."/>
            <person name="Eisen J.A."/>
            <person name="Markowitz V."/>
            <person name="Hugenholtz P."/>
            <person name="Goker M."/>
            <person name="Pukall R."/>
            <person name="Klenk H.P."/>
            <person name="Kyrpides N.C."/>
        </authorList>
    </citation>
    <scope>NUCLEOTIDE SEQUENCE [LARGE SCALE GENOMIC DNA]</scope>
    <source>
        <strain evidence="4">ATCC 51767 / DSM 10542 / NCFB 3025 / ST-74</strain>
    </source>
</reference>
<feature type="signal peptide" evidence="2">
    <location>
        <begin position="1"/>
        <end position="28"/>
    </location>
</feature>
<dbReference type="OrthoDB" id="4824377at2"/>
<evidence type="ECO:0008006" key="5">
    <source>
        <dbReference type="Google" id="ProtNLM"/>
    </source>
</evidence>
<dbReference type="InterPro" id="IPR006311">
    <property type="entry name" value="TAT_signal"/>
</dbReference>
<dbReference type="eggNOG" id="COG1744">
    <property type="taxonomic scope" value="Bacteria"/>
</dbReference>